<dbReference type="AlphaFoldDB" id="A0ABD4HMR4"/>
<gene>
    <name evidence="1" type="ORF">HWH42_09335</name>
    <name evidence="2" type="ORF">QRX88_15370</name>
</gene>
<dbReference type="RefSeq" id="WP_175413595.1">
    <property type="nucleotide sequence ID" value="NZ_CAJSZC010000008.1"/>
</dbReference>
<dbReference type="EMBL" id="JABXJK010000048">
    <property type="protein sequence ID" value="MBA0972780.1"/>
    <property type="molecule type" value="Genomic_DNA"/>
</dbReference>
<evidence type="ECO:0000313" key="3">
    <source>
        <dbReference type="Proteomes" id="UP000571857"/>
    </source>
</evidence>
<protein>
    <submittedName>
        <fullName evidence="1">Uncharacterized protein</fullName>
    </submittedName>
</protein>
<sequence>METYRFQFINKHGRQCEGIAYGYTLAQVDWCKLLLSTTHVPKESKKVVKI</sequence>
<proteinExistence type="predicted"/>
<organism evidence="1 3">
    <name type="scientific">Enterococcus gallinarum</name>
    <dbReference type="NCBI Taxonomy" id="1353"/>
    <lineage>
        <taxon>Bacteria</taxon>
        <taxon>Bacillati</taxon>
        <taxon>Bacillota</taxon>
        <taxon>Bacilli</taxon>
        <taxon>Lactobacillales</taxon>
        <taxon>Enterococcaceae</taxon>
        <taxon>Enterococcus</taxon>
    </lineage>
</organism>
<dbReference type="EMBL" id="JASUBT010000013">
    <property type="protein sequence ID" value="MDL4937084.1"/>
    <property type="molecule type" value="Genomic_DNA"/>
</dbReference>
<dbReference type="Proteomes" id="UP001241571">
    <property type="component" value="Unassembled WGS sequence"/>
</dbReference>
<evidence type="ECO:0000313" key="4">
    <source>
        <dbReference type="Proteomes" id="UP001241571"/>
    </source>
</evidence>
<evidence type="ECO:0000313" key="1">
    <source>
        <dbReference type="EMBL" id="MBA0972780.1"/>
    </source>
</evidence>
<dbReference type="Proteomes" id="UP000571857">
    <property type="component" value="Unassembled WGS sequence"/>
</dbReference>
<evidence type="ECO:0000313" key="2">
    <source>
        <dbReference type="EMBL" id="MDL4937084.1"/>
    </source>
</evidence>
<accession>A0ABD4HMR4</accession>
<name>A0ABD4HMR4_ENTGA</name>
<reference evidence="1 3" key="1">
    <citation type="submission" date="2020-06" db="EMBL/GenBank/DDBJ databases">
        <title>Crossreactivity between MHC class I-restricted antigens from cancer cells and an enterococcal bacteriophage.</title>
        <authorList>
            <person name="Fluckiger A."/>
            <person name="Daillere R."/>
            <person name="Sassi M."/>
            <person name="Cattoir V."/>
            <person name="Kroemer G."/>
            <person name="Zitvogel L."/>
        </authorList>
    </citation>
    <scope>NUCLEOTIDE SEQUENCE [LARGE SCALE GENOMIC DNA]</scope>
    <source>
        <strain evidence="1 3">EG4</strain>
    </source>
</reference>
<reference evidence="2 4" key="2">
    <citation type="submission" date="2023-06" db="EMBL/GenBank/DDBJ databases">
        <title>Acute promotion of culturable opportunistic pathogens and persistent increase of antibiotic resistance following antibiotic exposure in mouse gut microbiota.</title>
        <authorList>
            <person name="Li L."/>
            <person name="Wang B."/>
            <person name="Sun Y."/>
            <person name="Wang M."/>
            <person name="Xu H."/>
        </authorList>
    </citation>
    <scope>NUCLEOTIDE SEQUENCE [LARGE SCALE GENOMIC DNA]</scope>
    <source>
        <strain evidence="2 4">CRI2_2</strain>
    </source>
</reference>
<comment type="caution">
    <text evidence="1">The sequence shown here is derived from an EMBL/GenBank/DDBJ whole genome shotgun (WGS) entry which is preliminary data.</text>
</comment>